<dbReference type="PANTHER" id="PTHR16469">
    <property type="entry name" value="UBIQUITIN-ASSOCIATED AND SH3 DOMAIN-CONTAINING BA-RELATED"/>
    <property type="match status" value="1"/>
</dbReference>
<evidence type="ECO:0000256" key="1">
    <source>
        <dbReference type="SAM" id="MobiDB-lite"/>
    </source>
</evidence>
<dbReference type="EMBL" id="JPOX01000058">
    <property type="protein sequence ID" value="KFX41514.1"/>
    <property type="molecule type" value="Genomic_DNA"/>
</dbReference>
<reference key="1">
    <citation type="journal article" date="2014" name="PLoS Genet.">
        <title>Signature Gene Expression Reveals Novel Clues to the Molecular Mechanisms of Dimorphic Transition in Penicillium marneffei.</title>
        <authorList>
            <person name="Yang E."/>
            <person name="Wang G."/>
            <person name="Cai J."/>
            <person name="Woo P.C."/>
            <person name="Lau S.K."/>
            <person name="Yuen K.-Y."/>
            <person name="Chow W.-N."/>
            <person name="Lin X."/>
        </authorList>
    </citation>
    <scope>NUCLEOTIDE SEQUENCE [LARGE SCALE GENOMIC DNA]</scope>
    <source>
        <strain>PM1</strain>
    </source>
</reference>
<name>A0A093UUZ1_TALMA</name>
<feature type="region of interest" description="Disordered" evidence="1">
    <location>
        <begin position="313"/>
        <end position="340"/>
    </location>
</feature>
<feature type="compositionally biased region" description="Polar residues" evidence="1">
    <location>
        <begin position="141"/>
        <end position="154"/>
    </location>
</feature>
<proteinExistence type="predicted"/>
<feature type="compositionally biased region" description="Basic residues" evidence="1">
    <location>
        <begin position="405"/>
        <end position="417"/>
    </location>
</feature>
<dbReference type="eggNOG" id="KOG3734">
    <property type="taxonomic scope" value="Eukaryota"/>
</dbReference>
<feature type="compositionally biased region" description="Polar residues" evidence="1">
    <location>
        <begin position="613"/>
        <end position="624"/>
    </location>
</feature>
<dbReference type="AlphaFoldDB" id="A0A093UUZ1"/>
<comment type="caution">
    <text evidence="2">The sequence shown here is derived from an EMBL/GenBank/DDBJ whole genome shotgun (WGS) entry which is preliminary data.</text>
</comment>
<dbReference type="Gene3D" id="3.40.50.1240">
    <property type="entry name" value="Phosphoglycerate mutase-like"/>
    <property type="match status" value="2"/>
</dbReference>
<accession>A0A093UUZ1</accession>
<evidence type="ECO:0000313" key="2">
    <source>
        <dbReference type="EMBL" id="KFX41514.1"/>
    </source>
</evidence>
<dbReference type="InterPro" id="IPR051710">
    <property type="entry name" value="Phosphatase_SH3-domain"/>
</dbReference>
<gene>
    <name evidence="2" type="ORF">GQ26_0580150</name>
</gene>
<protein>
    <submittedName>
        <fullName evidence="2">Uncharacterized protein</fullName>
    </submittedName>
</protein>
<feature type="compositionally biased region" description="Polar residues" evidence="1">
    <location>
        <begin position="162"/>
        <end position="175"/>
    </location>
</feature>
<feature type="region of interest" description="Disordered" evidence="1">
    <location>
        <begin position="138"/>
        <end position="191"/>
    </location>
</feature>
<feature type="region of interest" description="Disordered" evidence="1">
    <location>
        <begin position="602"/>
        <end position="639"/>
    </location>
</feature>
<dbReference type="PANTHER" id="PTHR16469:SF27">
    <property type="entry name" value="UBIQUITIN-ASSOCIATED AND SH3 DOMAIN-CONTAINING BA-RELATED"/>
    <property type="match status" value="1"/>
</dbReference>
<dbReference type="SUPFAM" id="SSF53254">
    <property type="entry name" value="Phosphoglycerate mutase-like"/>
    <property type="match status" value="1"/>
</dbReference>
<dbReference type="InterPro" id="IPR029033">
    <property type="entry name" value="His_PPase_superfam"/>
</dbReference>
<organism evidence="2">
    <name type="scientific">Talaromyces marneffei PM1</name>
    <dbReference type="NCBI Taxonomy" id="1077442"/>
    <lineage>
        <taxon>Eukaryota</taxon>
        <taxon>Fungi</taxon>
        <taxon>Dikarya</taxon>
        <taxon>Ascomycota</taxon>
        <taxon>Pezizomycotina</taxon>
        <taxon>Eurotiomycetes</taxon>
        <taxon>Eurotiomycetidae</taxon>
        <taxon>Eurotiales</taxon>
        <taxon>Trichocomaceae</taxon>
        <taxon>Talaromyces</taxon>
        <taxon>Talaromyces sect. Talaromyces</taxon>
    </lineage>
</organism>
<dbReference type="HOGENOM" id="CLU_018502_1_0_1"/>
<sequence>MEMPQEGKISKPPAVVIIARHGARIDAVDKEWHLTSPTPYDPPLTYGGWIQGRALGARIASLLKAREDSVHDETIPTTNISVSLASSSMSEIISPEDSHPKPPKKVRKHKVIIHSSPFLRCVQTSVAISAGMSQFYRADNEPSNSHTPVSSTPASEDISPMGTPSRSSTPTLSDQWNRHNGKDRFSHGKRAKVAPRTRLRIDAFLGEWLSPDYFDQITPPPGSVMMVAGAKAELLRRGEILHRANNLGSNSFSGNFPGGWKSNQPPLSPEILTDTTFGMSSLAEALPFEDHLGTEDGRFSRSIKGITIRDVLSRSPSRSQEDLSAGYMPPTPSYAISPSEPIPTGYVSHARDSCVDVDYQWDSLKDPQNWGDGGEYDEEWSTMHKRFRNGLIKMIDWYSHEKPPRSHRHHHHHHHHHHEDDDETDTVLVLVTHGAGCNALIGALTNQPVLINVAMASLTMAVRKDIFKTKASNHQSVDMMRNGRTEHHHHLPSSIPLYHIYNLSLIASTEHLRVTSNPLSIPQLPSPTLERSRSISAYRHRTASSPLRITANTLGNKDNKSAHPRGLQRSATITSTHQHHPSRSLVGLWASKDKKNTIDEIPSYQFEQRYPDSDTQTVTSPSLQEQKENIEDPIAEQPKSQFGLWGSAAIAQAREPALKRRWTVTDQHRQ</sequence>
<feature type="compositionally biased region" description="Basic and acidic residues" evidence="1">
    <location>
        <begin position="176"/>
        <end position="186"/>
    </location>
</feature>
<reference evidence="2" key="2">
    <citation type="journal article" date="2014" name="PLoS Genet.">
        <title>Signature gene expression reveals novel clues to the molecular mechanisms of dimorphic transition in Penicillium marneffei.</title>
        <authorList>
            <person name="Yang E."/>
            <person name="Wang G."/>
            <person name="Cai J."/>
            <person name="Woo P.C."/>
            <person name="Lau S.K."/>
            <person name="Yuen K.-Y."/>
            <person name="Chow W.-N."/>
            <person name="Lin X."/>
        </authorList>
    </citation>
    <scope>NUCLEOTIDE SEQUENCE</scope>
    <source>
        <strain evidence="2">PM1</strain>
    </source>
</reference>
<feature type="region of interest" description="Disordered" evidence="1">
    <location>
        <begin position="402"/>
        <end position="422"/>
    </location>
</feature>